<evidence type="ECO:0000256" key="10">
    <source>
        <dbReference type="ARBA" id="ARBA00022753"/>
    </source>
</evidence>
<comment type="catalytic activity">
    <reaction evidence="16">
        <text>N-(9Z-octadecenoyl)-sphing-4-enine-1-phosphate(in) = N-(9Z-octadecenoyl)-sphing-4-enine-1-phosphate(out)</text>
        <dbReference type="Rhea" id="RHEA:45688"/>
        <dbReference type="ChEBI" id="CHEBI:85378"/>
    </reaction>
    <physiologicalReaction direction="left-to-right" evidence="16">
        <dbReference type="Rhea" id="RHEA:45689"/>
    </physiologicalReaction>
</comment>
<dbReference type="GO" id="GO:0005829">
    <property type="term" value="C:cytosol"/>
    <property type="evidence" value="ECO:0007669"/>
    <property type="project" value="UniProtKB-SubCell"/>
</dbReference>
<keyword evidence="15" id="KW-0539">Nucleus</keyword>
<dbReference type="PANTHER" id="PTHR10219:SF20">
    <property type="entry name" value="CERAMIDE-1-PHOSPHATE TRANSFER PROTEIN"/>
    <property type="match status" value="1"/>
</dbReference>
<evidence type="ECO:0000256" key="18">
    <source>
        <dbReference type="ARBA" id="ARBA00039463"/>
    </source>
</evidence>
<comment type="similarity">
    <text evidence="6">Belongs to the GLTP family.</text>
</comment>
<evidence type="ECO:0000259" key="20">
    <source>
        <dbReference type="Pfam" id="PF08718"/>
    </source>
</evidence>
<evidence type="ECO:0000256" key="4">
    <source>
        <dbReference type="ARBA" id="ARBA00004509"/>
    </source>
</evidence>
<dbReference type="Pfam" id="PF08718">
    <property type="entry name" value="GLTP"/>
    <property type="match status" value="1"/>
</dbReference>
<evidence type="ECO:0000256" key="19">
    <source>
        <dbReference type="ARBA" id="ARBA00042989"/>
    </source>
</evidence>
<keyword evidence="22" id="KW-1185">Reference proteome</keyword>
<dbReference type="GO" id="GO:0032691">
    <property type="term" value="P:negative regulation of interleukin-1 beta production"/>
    <property type="evidence" value="ECO:0007669"/>
    <property type="project" value="UniProtKB-ARBA"/>
</dbReference>
<comment type="subcellular location">
    <subcellularLocation>
        <location evidence="2">Cell membrane</location>
        <topology evidence="2">Peripheral membrane protein</topology>
        <orientation evidence="2">Cytoplasmic side</orientation>
    </subcellularLocation>
    <subcellularLocation>
        <location evidence="5">Cytoplasm</location>
        <location evidence="5">Cytosol</location>
    </subcellularLocation>
    <subcellularLocation>
        <location evidence="3">Endosome membrane</location>
        <topology evidence="3">Peripheral membrane protein</topology>
    </subcellularLocation>
    <subcellularLocation>
        <location evidence="1">Golgi apparatus</location>
        <location evidence="1">trans-Golgi network membrane</location>
        <topology evidence="1">Peripheral membrane protein</topology>
    </subcellularLocation>
    <subcellularLocation>
        <location evidence="4">Nucleus outer membrane</location>
        <topology evidence="4">Peripheral membrane protein</topology>
    </subcellularLocation>
</comment>
<evidence type="ECO:0000256" key="15">
    <source>
        <dbReference type="ARBA" id="ARBA00023242"/>
    </source>
</evidence>
<evidence type="ECO:0000256" key="14">
    <source>
        <dbReference type="ARBA" id="ARBA00023136"/>
    </source>
</evidence>
<keyword evidence="12" id="KW-0445">Lipid transport</keyword>
<dbReference type="GO" id="GO:0005640">
    <property type="term" value="C:nuclear outer membrane"/>
    <property type="evidence" value="ECO:0007669"/>
    <property type="project" value="UniProtKB-SubCell"/>
</dbReference>
<dbReference type="SUPFAM" id="SSF110004">
    <property type="entry name" value="Glycolipid transfer protein, GLTP"/>
    <property type="match status" value="1"/>
</dbReference>
<name>A0A8C8SLK7_9SAUR</name>
<keyword evidence="9" id="KW-0963">Cytoplasm</keyword>
<keyword evidence="11" id="KW-0333">Golgi apparatus</keyword>
<evidence type="ECO:0000256" key="6">
    <source>
        <dbReference type="ARBA" id="ARBA00007148"/>
    </source>
</evidence>
<keyword evidence="13" id="KW-0446">Lipid-binding</keyword>
<dbReference type="GO" id="GO:1902388">
    <property type="term" value="F:ceramide 1-phosphate transfer activity"/>
    <property type="evidence" value="ECO:0007669"/>
    <property type="project" value="TreeGrafter"/>
</dbReference>
<keyword evidence="7" id="KW-0813">Transport</keyword>
<evidence type="ECO:0000256" key="13">
    <source>
        <dbReference type="ARBA" id="ARBA00023121"/>
    </source>
</evidence>
<dbReference type="Gene3D" id="1.10.3520.10">
    <property type="entry name" value="Glycolipid transfer protein"/>
    <property type="match status" value="1"/>
</dbReference>
<evidence type="ECO:0000256" key="1">
    <source>
        <dbReference type="ARBA" id="ARBA00004150"/>
    </source>
</evidence>
<accession>A0A8C8SLK7</accession>
<dbReference type="GO" id="GO:0005794">
    <property type="term" value="C:Golgi apparatus"/>
    <property type="evidence" value="ECO:0007669"/>
    <property type="project" value="UniProtKB-SubCell"/>
</dbReference>
<keyword evidence="14" id="KW-0472">Membrane</keyword>
<dbReference type="PANTHER" id="PTHR10219">
    <property type="entry name" value="GLYCOLIPID TRANSFER PROTEIN-RELATED"/>
    <property type="match status" value="1"/>
</dbReference>
<protein>
    <recommendedName>
        <fullName evidence="18">Ceramide-1-phosphate transfer protein</fullName>
    </recommendedName>
    <alternativeName>
        <fullName evidence="19">Glycolipid transfer protein domain-containing protein 1</fullName>
    </alternativeName>
</protein>
<proteinExistence type="inferred from homology"/>
<evidence type="ECO:0000256" key="2">
    <source>
        <dbReference type="ARBA" id="ARBA00004413"/>
    </source>
</evidence>
<evidence type="ECO:0000256" key="17">
    <source>
        <dbReference type="ARBA" id="ARBA00036900"/>
    </source>
</evidence>
<reference evidence="21" key="1">
    <citation type="submission" date="2025-08" db="UniProtKB">
        <authorList>
            <consortium name="Ensembl"/>
        </authorList>
    </citation>
    <scope>IDENTIFICATION</scope>
</reference>
<evidence type="ECO:0000256" key="7">
    <source>
        <dbReference type="ARBA" id="ARBA00022448"/>
    </source>
</evidence>
<feature type="domain" description="Glycolipid transfer protein" evidence="20">
    <location>
        <begin position="27"/>
        <end position="176"/>
    </location>
</feature>
<evidence type="ECO:0000256" key="9">
    <source>
        <dbReference type="ARBA" id="ARBA00022490"/>
    </source>
</evidence>
<keyword evidence="8" id="KW-1003">Cell membrane</keyword>
<keyword evidence="10" id="KW-0967">Endosome</keyword>
<comment type="catalytic activity">
    <reaction evidence="17">
        <text>N-(hexadecanoyl)-sphing-4-enine-1-phosphate(in) = N-(hexadecanoyl)-sphing-4-enine-1-phosphate(out)</text>
        <dbReference type="Rhea" id="RHEA:45680"/>
        <dbReference type="ChEBI" id="CHEBI:72963"/>
    </reaction>
    <physiologicalReaction direction="left-to-right" evidence="17">
        <dbReference type="Rhea" id="RHEA:45681"/>
    </physiologicalReaction>
</comment>
<dbReference type="AlphaFoldDB" id="A0A8C8SLK7"/>
<dbReference type="Ensembl" id="ENSPCET00000022359.1">
    <property type="protein sequence ID" value="ENSPCEP00000021617.1"/>
    <property type="gene ID" value="ENSPCEG00000016609.1"/>
</dbReference>
<dbReference type="FunFam" id="1.10.3520.10:FF:000002">
    <property type="entry name" value="Ceramide-1-phosphate transfer protein"/>
    <property type="match status" value="1"/>
</dbReference>
<dbReference type="Proteomes" id="UP000694393">
    <property type="component" value="Unplaced"/>
</dbReference>
<evidence type="ECO:0000256" key="11">
    <source>
        <dbReference type="ARBA" id="ARBA00023034"/>
    </source>
</evidence>
<evidence type="ECO:0000313" key="22">
    <source>
        <dbReference type="Proteomes" id="UP000694393"/>
    </source>
</evidence>
<dbReference type="InterPro" id="IPR036497">
    <property type="entry name" value="GLTP_sf"/>
</dbReference>
<dbReference type="GO" id="GO:0010008">
    <property type="term" value="C:endosome membrane"/>
    <property type="evidence" value="ECO:0007669"/>
    <property type="project" value="UniProtKB-SubCell"/>
</dbReference>
<reference evidence="21" key="2">
    <citation type="submission" date="2025-09" db="UniProtKB">
        <authorList>
            <consortium name="Ensembl"/>
        </authorList>
    </citation>
    <scope>IDENTIFICATION</scope>
</reference>
<evidence type="ECO:0000256" key="8">
    <source>
        <dbReference type="ARBA" id="ARBA00022475"/>
    </source>
</evidence>
<organism evidence="21 22">
    <name type="scientific">Pelusios castaneus</name>
    <name type="common">West African mud turtle</name>
    <dbReference type="NCBI Taxonomy" id="367368"/>
    <lineage>
        <taxon>Eukaryota</taxon>
        <taxon>Metazoa</taxon>
        <taxon>Chordata</taxon>
        <taxon>Craniata</taxon>
        <taxon>Vertebrata</taxon>
        <taxon>Euteleostomi</taxon>
        <taxon>Archelosauria</taxon>
        <taxon>Testudinata</taxon>
        <taxon>Testudines</taxon>
        <taxon>Pleurodira</taxon>
        <taxon>Pelomedusidae</taxon>
        <taxon>Pelusios</taxon>
    </lineage>
</organism>
<evidence type="ECO:0000313" key="21">
    <source>
        <dbReference type="Ensembl" id="ENSPCEP00000021617.1"/>
    </source>
</evidence>
<dbReference type="GO" id="GO:0005886">
    <property type="term" value="C:plasma membrane"/>
    <property type="evidence" value="ECO:0007669"/>
    <property type="project" value="UniProtKB-SubCell"/>
</dbReference>
<evidence type="ECO:0000256" key="3">
    <source>
        <dbReference type="ARBA" id="ARBA00004481"/>
    </source>
</evidence>
<evidence type="ECO:0000256" key="16">
    <source>
        <dbReference type="ARBA" id="ARBA00036393"/>
    </source>
</evidence>
<evidence type="ECO:0000256" key="12">
    <source>
        <dbReference type="ARBA" id="ARBA00023055"/>
    </source>
</evidence>
<dbReference type="InterPro" id="IPR014830">
    <property type="entry name" value="Glycolipid_transfer_prot_dom"/>
</dbReference>
<sequence length="214" mass="24317">MAEGADMFSLREVLVAFKGCLSEQQEVRVDPYLEGWKGLVRFLNSLGAIFSFISKDAVTKIQIIEGYRNSDQREKYLTIQSMVEYELSNGLVDLDKRSEHPDSGCRTLLRLHRALHWLQLFLEGLRTAKEDAKTSVICSDSYNASLANYHPWIIRKAAMVAFYALPPRNTFLENMNVGTTEEAMAMLGDALPFICKVYEITEDLYAQHKLLGLP</sequence>
<evidence type="ECO:0000256" key="5">
    <source>
        <dbReference type="ARBA" id="ARBA00004514"/>
    </source>
</evidence>
<dbReference type="GO" id="GO:1902387">
    <property type="term" value="F:ceramide 1-phosphate binding"/>
    <property type="evidence" value="ECO:0007669"/>
    <property type="project" value="TreeGrafter"/>
</dbReference>